<feature type="compositionally biased region" description="Low complexity" evidence="1">
    <location>
        <begin position="207"/>
        <end position="217"/>
    </location>
</feature>
<proteinExistence type="predicted"/>
<protein>
    <submittedName>
        <fullName evidence="2">Uncharacterized protein</fullName>
    </submittedName>
</protein>
<feature type="region of interest" description="Disordered" evidence="1">
    <location>
        <begin position="25"/>
        <end position="150"/>
    </location>
</feature>
<organism evidence="2 3">
    <name type="scientific">Ooceraea biroi</name>
    <name type="common">Clonal raider ant</name>
    <name type="synonym">Cerapachys biroi</name>
    <dbReference type="NCBI Taxonomy" id="2015173"/>
    <lineage>
        <taxon>Eukaryota</taxon>
        <taxon>Metazoa</taxon>
        <taxon>Ecdysozoa</taxon>
        <taxon>Arthropoda</taxon>
        <taxon>Hexapoda</taxon>
        <taxon>Insecta</taxon>
        <taxon>Pterygota</taxon>
        <taxon>Neoptera</taxon>
        <taxon>Endopterygota</taxon>
        <taxon>Hymenoptera</taxon>
        <taxon>Apocrita</taxon>
        <taxon>Aculeata</taxon>
        <taxon>Formicoidea</taxon>
        <taxon>Formicidae</taxon>
        <taxon>Dorylinae</taxon>
        <taxon>Ooceraea</taxon>
    </lineage>
</organism>
<dbReference type="EMBL" id="KK107087">
    <property type="protein sequence ID" value="EZA59899.1"/>
    <property type="molecule type" value="Genomic_DNA"/>
</dbReference>
<reference evidence="2 3" key="1">
    <citation type="journal article" date="2014" name="Curr. Biol.">
        <title>The genome of the clonal raider ant Cerapachys biroi.</title>
        <authorList>
            <person name="Oxley P.R."/>
            <person name="Ji L."/>
            <person name="Fetter-Pruneda I."/>
            <person name="McKenzie S.K."/>
            <person name="Li C."/>
            <person name="Hu H."/>
            <person name="Zhang G."/>
            <person name="Kronauer D.J."/>
        </authorList>
    </citation>
    <scope>NUCLEOTIDE SEQUENCE [LARGE SCALE GENOMIC DNA]</scope>
</reference>
<evidence type="ECO:0000313" key="3">
    <source>
        <dbReference type="Proteomes" id="UP000053097"/>
    </source>
</evidence>
<dbReference type="AlphaFoldDB" id="A0A026WXM7"/>
<sequence>MMAPSPWTSGWHPPRSSFLQHMYTPFGPQRYTSVPSPRAAQADSTRTERVAKGVVTYHRAEREAPKEKQRREERAKDATMRERRNEISRGRKRTREGESGRTREKTVYGGSDTIKRRRPATLDTLRTYNEDSRSCSRFHSRQFRESDEDARQTRHLAIAVTLAIHRNNPVRQNGEQYRDSLPNPGTIPRPNGVDDSVVRGYPFAPLPSSSSSSSSSPSPSPSSPPPPPPPPPPMFLCREPTRRNYASYEATILQNRPLNLADATGGPR</sequence>
<feature type="region of interest" description="Disordered" evidence="1">
    <location>
        <begin position="167"/>
        <end position="247"/>
    </location>
</feature>
<evidence type="ECO:0000256" key="1">
    <source>
        <dbReference type="SAM" id="MobiDB-lite"/>
    </source>
</evidence>
<feature type="compositionally biased region" description="Pro residues" evidence="1">
    <location>
        <begin position="218"/>
        <end position="234"/>
    </location>
</feature>
<evidence type="ECO:0000313" key="2">
    <source>
        <dbReference type="EMBL" id="EZA59899.1"/>
    </source>
</evidence>
<dbReference type="Proteomes" id="UP000053097">
    <property type="component" value="Unassembled WGS sequence"/>
</dbReference>
<accession>A0A026WXM7</accession>
<feature type="compositionally biased region" description="Basic and acidic residues" evidence="1">
    <location>
        <begin position="58"/>
        <end position="106"/>
    </location>
</feature>
<gene>
    <name evidence="2" type="ORF">X777_16102</name>
</gene>
<name>A0A026WXM7_OOCBI</name>
<keyword evidence="3" id="KW-1185">Reference proteome</keyword>